<evidence type="ECO:0000313" key="2">
    <source>
        <dbReference type="Proteomes" id="UP001152561"/>
    </source>
</evidence>
<keyword evidence="2" id="KW-1185">Reference proteome</keyword>
<name>A0A9Q1M4I9_9SOLA</name>
<dbReference type="AlphaFoldDB" id="A0A9Q1M4I9"/>
<dbReference type="OrthoDB" id="1316827at2759"/>
<dbReference type="EMBL" id="JAJAGQ010000011">
    <property type="protein sequence ID" value="KAJ8549936.1"/>
    <property type="molecule type" value="Genomic_DNA"/>
</dbReference>
<comment type="caution">
    <text evidence="1">The sequence shown here is derived from an EMBL/GenBank/DDBJ whole genome shotgun (WGS) entry which is preliminary data.</text>
</comment>
<gene>
    <name evidence="1" type="ORF">K7X08_033643</name>
</gene>
<proteinExistence type="predicted"/>
<protein>
    <submittedName>
        <fullName evidence="1">Uncharacterized protein</fullName>
    </submittedName>
</protein>
<dbReference type="Proteomes" id="UP001152561">
    <property type="component" value="Unassembled WGS sequence"/>
</dbReference>
<accession>A0A9Q1M4I9</accession>
<organism evidence="1 2">
    <name type="scientific">Anisodus acutangulus</name>
    <dbReference type="NCBI Taxonomy" id="402998"/>
    <lineage>
        <taxon>Eukaryota</taxon>
        <taxon>Viridiplantae</taxon>
        <taxon>Streptophyta</taxon>
        <taxon>Embryophyta</taxon>
        <taxon>Tracheophyta</taxon>
        <taxon>Spermatophyta</taxon>
        <taxon>Magnoliopsida</taxon>
        <taxon>eudicotyledons</taxon>
        <taxon>Gunneridae</taxon>
        <taxon>Pentapetalae</taxon>
        <taxon>asterids</taxon>
        <taxon>lamiids</taxon>
        <taxon>Solanales</taxon>
        <taxon>Solanaceae</taxon>
        <taxon>Solanoideae</taxon>
        <taxon>Hyoscyameae</taxon>
        <taxon>Anisodus</taxon>
    </lineage>
</organism>
<evidence type="ECO:0000313" key="1">
    <source>
        <dbReference type="EMBL" id="KAJ8549936.1"/>
    </source>
</evidence>
<reference evidence="2" key="1">
    <citation type="journal article" date="2023" name="Proc. Natl. Acad. Sci. U.S.A.">
        <title>Genomic and structural basis for evolution of tropane alkaloid biosynthesis.</title>
        <authorList>
            <person name="Wanga Y.-J."/>
            <person name="Taina T."/>
            <person name="Yua J.-Y."/>
            <person name="Lia J."/>
            <person name="Xua B."/>
            <person name="Chenc J."/>
            <person name="D'Auriad J.C."/>
            <person name="Huanga J.-P."/>
            <person name="Huanga S.-X."/>
        </authorList>
    </citation>
    <scope>NUCLEOTIDE SEQUENCE [LARGE SCALE GENOMIC DNA]</scope>
    <source>
        <strain evidence="2">cv. KIB-2019</strain>
    </source>
</reference>
<sequence>MSVDKELVEVDNLEGSYDDDLEDLPEYEEIDVGTADPMQTSQGVGELSSSTLEERVAWLEGEMSMMQTSIDGLHTKVDELTVQNKKSEKTIMAWLCALGRACKMDPSTISDSE</sequence>